<keyword evidence="3" id="KW-0732">Signal</keyword>
<feature type="domain" description="Periplasmic binding protein" evidence="4">
    <location>
        <begin position="51"/>
        <end position="311"/>
    </location>
</feature>
<proteinExistence type="inferred from homology"/>
<dbReference type="PANTHER" id="PTHR46847:SF1">
    <property type="entry name" value="D-ALLOSE-BINDING PERIPLASMIC PROTEIN-RELATED"/>
    <property type="match status" value="1"/>
</dbReference>
<dbReference type="CDD" id="cd01536">
    <property type="entry name" value="PBP1_ABC_sugar_binding-like"/>
    <property type="match status" value="1"/>
</dbReference>
<dbReference type="Proteomes" id="UP000219182">
    <property type="component" value="Unassembled WGS sequence"/>
</dbReference>
<dbReference type="EMBL" id="NWQG01000041">
    <property type="protein sequence ID" value="PDQ21738.1"/>
    <property type="molecule type" value="Genomic_DNA"/>
</dbReference>
<comment type="caution">
    <text evidence="5">The sequence shown here is derived from an EMBL/GenBank/DDBJ whole genome shotgun (WGS) entry which is preliminary data.</text>
</comment>
<evidence type="ECO:0000256" key="2">
    <source>
        <dbReference type="ARBA" id="ARBA00007639"/>
    </source>
</evidence>
<dbReference type="InterPro" id="IPR025997">
    <property type="entry name" value="SBP_2_dom"/>
</dbReference>
<reference evidence="5 6" key="1">
    <citation type="submission" date="2017-09" db="EMBL/GenBank/DDBJ databases">
        <title>Mesorhizobum sanjuanii sp. nov. isolated from nodules of Lotus tenuis in saline-alkaline lowlands of Flooding Pampa.</title>
        <authorList>
            <person name="Sannazzaro A.I."/>
            <person name="Torres Tejerizo G.A."/>
            <person name="Fontana F."/>
            <person name="Cumpa Velazquez L.M."/>
            <person name="Hansen L."/>
            <person name="Pistorio M."/>
            <person name="Estrella M.J."/>
        </authorList>
    </citation>
    <scope>NUCLEOTIDE SEQUENCE [LARGE SCALE GENOMIC DNA]</scope>
    <source>
        <strain evidence="5 6">BSA136</strain>
    </source>
</reference>
<dbReference type="SUPFAM" id="SSF53822">
    <property type="entry name" value="Periplasmic binding protein-like I"/>
    <property type="match status" value="1"/>
</dbReference>
<evidence type="ECO:0000256" key="1">
    <source>
        <dbReference type="ARBA" id="ARBA00004196"/>
    </source>
</evidence>
<dbReference type="InterPro" id="IPR006311">
    <property type="entry name" value="TAT_signal"/>
</dbReference>
<dbReference type="RefSeq" id="WP_097572684.1">
    <property type="nucleotide sequence ID" value="NZ_NWQG01000041.1"/>
</dbReference>
<gene>
    <name evidence="5" type="ORF">CN311_07430</name>
</gene>
<dbReference type="PROSITE" id="PS51318">
    <property type="entry name" value="TAT"/>
    <property type="match status" value="1"/>
</dbReference>
<comment type="similarity">
    <text evidence="2">Belongs to the bacterial solute-binding protein 2 family.</text>
</comment>
<dbReference type="InterPro" id="IPR028082">
    <property type="entry name" value="Peripla_BP_I"/>
</dbReference>
<sequence length="365" mass="38807">MVRKTATTVFGRPFGRREFLKGATLLGAAGAFPAIVTRRAFAQDKPTVVNSIRSLSNPYHATWNKGGEAFAKSVGAEYVTLVTEGNSEKGIADIKAILAKTGGNCVINVDPNDSPDARPIVEACKAAGASVVTQWNKPADLHPWDFDPNYVAHISFSGVPYGKAMAEALIKAMGGKGGIVALGGIESNVPAIERKAGLEEALKANPGVKLLDMQVANWSATEALEKTNAWLTQFGDEIGGIWAANDDMALAAVEALRADGRAGKVPVTGVDGIQLAVEAILKGELAGTVAWDPYWQGGMGLSIGYHAKTGKFDPSKEGKEHREFYGTGVIITAENAQSFYDSNIKSEPKLDWNDIWGRVSGQIKY</sequence>
<comment type="subcellular location">
    <subcellularLocation>
        <location evidence="1">Cell envelope</location>
    </subcellularLocation>
</comment>
<name>A0A2A6FJU8_9HYPH</name>
<evidence type="ECO:0000313" key="6">
    <source>
        <dbReference type="Proteomes" id="UP000219182"/>
    </source>
</evidence>
<dbReference type="GO" id="GO:0030246">
    <property type="term" value="F:carbohydrate binding"/>
    <property type="evidence" value="ECO:0007669"/>
    <property type="project" value="UniProtKB-ARBA"/>
</dbReference>
<evidence type="ECO:0000259" key="4">
    <source>
        <dbReference type="Pfam" id="PF13407"/>
    </source>
</evidence>
<dbReference type="Pfam" id="PF13407">
    <property type="entry name" value="Peripla_BP_4"/>
    <property type="match status" value="1"/>
</dbReference>
<dbReference type="Gene3D" id="3.40.50.2300">
    <property type="match status" value="2"/>
</dbReference>
<dbReference type="AlphaFoldDB" id="A0A2A6FJU8"/>
<keyword evidence="6" id="KW-1185">Reference proteome</keyword>
<dbReference type="GO" id="GO:0030313">
    <property type="term" value="C:cell envelope"/>
    <property type="evidence" value="ECO:0007669"/>
    <property type="project" value="UniProtKB-SubCell"/>
</dbReference>
<evidence type="ECO:0000256" key="3">
    <source>
        <dbReference type="ARBA" id="ARBA00022729"/>
    </source>
</evidence>
<dbReference type="PANTHER" id="PTHR46847">
    <property type="entry name" value="D-ALLOSE-BINDING PERIPLASMIC PROTEIN-RELATED"/>
    <property type="match status" value="1"/>
</dbReference>
<organism evidence="5 6">
    <name type="scientific">Mesorhizobium sanjuanii</name>
    <dbReference type="NCBI Taxonomy" id="2037900"/>
    <lineage>
        <taxon>Bacteria</taxon>
        <taxon>Pseudomonadati</taxon>
        <taxon>Pseudomonadota</taxon>
        <taxon>Alphaproteobacteria</taxon>
        <taxon>Hyphomicrobiales</taxon>
        <taxon>Phyllobacteriaceae</taxon>
        <taxon>Mesorhizobium</taxon>
    </lineage>
</organism>
<accession>A0A2A6FJU8</accession>
<protein>
    <submittedName>
        <fullName evidence="5">LacI family transcriptional regulator</fullName>
    </submittedName>
</protein>
<evidence type="ECO:0000313" key="5">
    <source>
        <dbReference type="EMBL" id="PDQ21738.1"/>
    </source>
</evidence>